<dbReference type="AlphaFoldDB" id="A0A814MWG2"/>
<dbReference type="EMBL" id="CAJNOQ010005053">
    <property type="protein sequence ID" value="CAF1084321.1"/>
    <property type="molecule type" value="Genomic_DNA"/>
</dbReference>
<comment type="caution">
    <text evidence="1">The sequence shown here is derived from an EMBL/GenBank/DDBJ whole genome shotgun (WGS) entry which is preliminary data.</text>
</comment>
<sequence length="75" mass="8773">VVKTPVLIQTLGEHALVKEEISRDLYDVEDLIDDDLRVCLARGKSLRRLCKLRLVFNLKDWFIDHVLIVKEICKL</sequence>
<accession>A0A814MWG2</accession>
<dbReference type="Proteomes" id="UP000681722">
    <property type="component" value="Unassembled WGS sequence"/>
</dbReference>
<feature type="non-terminal residue" evidence="1">
    <location>
        <position position="1"/>
    </location>
</feature>
<evidence type="ECO:0000313" key="2">
    <source>
        <dbReference type="EMBL" id="CAF3849948.1"/>
    </source>
</evidence>
<evidence type="ECO:0000313" key="3">
    <source>
        <dbReference type="Proteomes" id="UP000663829"/>
    </source>
</evidence>
<proteinExistence type="predicted"/>
<name>A0A814MWG2_9BILA</name>
<keyword evidence="3" id="KW-1185">Reference proteome</keyword>
<reference evidence="1" key="1">
    <citation type="submission" date="2021-02" db="EMBL/GenBank/DDBJ databases">
        <authorList>
            <person name="Nowell W R."/>
        </authorList>
    </citation>
    <scope>NUCLEOTIDE SEQUENCE</scope>
</reference>
<protein>
    <submittedName>
        <fullName evidence="1">Uncharacterized protein</fullName>
    </submittedName>
</protein>
<dbReference type="Proteomes" id="UP000663829">
    <property type="component" value="Unassembled WGS sequence"/>
</dbReference>
<organism evidence="1 3">
    <name type="scientific">Didymodactylos carnosus</name>
    <dbReference type="NCBI Taxonomy" id="1234261"/>
    <lineage>
        <taxon>Eukaryota</taxon>
        <taxon>Metazoa</taxon>
        <taxon>Spiralia</taxon>
        <taxon>Gnathifera</taxon>
        <taxon>Rotifera</taxon>
        <taxon>Eurotatoria</taxon>
        <taxon>Bdelloidea</taxon>
        <taxon>Philodinida</taxon>
        <taxon>Philodinidae</taxon>
        <taxon>Didymodactylos</taxon>
    </lineage>
</organism>
<dbReference type="EMBL" id="CAJOBC010005053">
    <property type="protein sequence ID" value="CAF3849948.1"/>
    <property type="molecule type" value="Genomic_DNA"/>
</dbReference>
<evidence type="ECO:0000313" key="1">
    <source>
        <dbReference type="EMBL" id="CAF1084321.1"/>
    </source>
</evidence>
<gene>
    <name evidence="1" type="ORF">GPM918_LOCUS17927</name>
    <name evidence="2" type="ORF">SRO942_LOCUS17924</name>
</gene>